<dbReference type="EMBL" id="BDIP01011514">
    <property type="protein sequence ID" value="GCA65551.1"/>
    <property type="molecule type" value="Genomic_DNA"/>
</dbReference>
<comment type="caution">
    <text evidence="2">The sequence shown here is derived from an EMBL/GenBank/DDBJ whole genome shotgun (WGS) entry which is preliminary data.</text>
</comment>
<organism evidence="2 3">
    <name type="scientific">Kipferlia bialata</name>
    <dbReference type="NCBI Taxonomy" id="797122"/>
    <lineage>
        <taxon>Eukaryota</taxon>
        <taxon>Metamonada</taxon>
        <taxon>Carpediemonas-like organisms</taxon>
        <taxon>Kipferlia</taxon>
    </lineage>
</organism>
<keyword evidence="1" id="KW-0560">Oxidoreductase</keyword>
<evidence type="ECO:0000313" key="3">
    <source>
        <dbReference type="Proteomes" id="UP000265618"/>
    </source>
</evidence>
<dbReference type="GO" id="GO:0016491">
    <property type="term" value="F:oxidoreductase activity"/>
    <property type="evidence" value="ECO:0007669"/>
    <property type="project" value="UniProtKB-KW"/>
</dbReference>
<dbReference type="InterPro" id="IPR050722">
    <property type="entry name" value="Pyruvate:ferred/Flavod_OxRd"/>
</dbReference>
<feature type="non-terminal residue" evidence="2">
    <location>
        <position position="1"/>
    </location>
</feature>
<dbReference type="OrthoDB" id="10266888at2759"/>
<dbReference type="PANTHER" id="PTHR32154">
    <property type="entry name" value="PYRUVATE-FLAVODOXIN OXIDOREDUCTASE-RELATED"/>
    <property type="match status" value="1"/>
</dbReference>
<evidence type="ECO:0000313" key="2">
    <source>
        <dbReference type="EMBL" id="GCA65551.1"/>
    </source>
</evidence>
<accession>A0A391NWU1</accession>
<dbReference type="PANTHER" id="PTHR32154:SF0">
    <property type="entry name" value="PYRUVATE-FLAVODOXIN OXIDOREDUCTASE-RELATED"/>
    <property type="match status" value="1"/>
</dbReference>
<keyword evidence="3" id="KW-1185">Reference proteome</keyword>
<protein>
    <submittedName>
        <fullName evidence="2">Uncharacterized protein</fullName>
    </submittedName>
</protein>
<dbReference type="SUPFAM" id="SSF53323">
    <property type="entry name" value="Pyruvate-ferredoxin oxidoreductase, PFOR, domain III"/>
    <property type="match status" value="1"/>
</dbReference>
<evidence type="ECO:0000256" key="1">
    <source>
        <dbReference type="ARBA" id="ARBA00023002"/>
    </source>
</evidence>
<dbReference type="Gene3D" id="3.40.920.10">
    <property type="entry name" value="Pyruvate-ferredoxin oxidoreductase, PFOR, domain III"/>
    <property type="match status" value="1"/>
</dbReference>
<name>A0A391NWU1_9EUKA</name>
<dbReference type="AlphaFoldDB" id="A0A391NWU1"/>
<dbReference type="GO" id="GO:0006979">
    <property type="term" value="P:response to oxidative stress"/>
    <property type="evidence" value="ECO:0007669"/>
    <property type="project" value="TreeGrafter"/>
</dbReference>
<gene>
    <name evidence="2" type="ORF">KIPB_017359</name>
</gene>
<reference evidence="2 3" key="1">
    <citation type="journal article" date="2018" name="PLoS ONE">
        <title>The draft genome of Kipferlia bialata reveals reductive genome evolution in fornicate parasites.</title>
        <authorList>
            <person name="Tanifuji G."/>
            <person name="Takabayashi S."/>
            <person name="Kume K."/>
            <person name="Takagi M."/>
            <person name="Nakayama T."/>
            <person name="Kamikawa R."/>
            <person name="Inagaki Y."/>
            <person name="Hashimoto T."/>
        </authorList>
    </citation>
    <scope>NUCLEOTIDE SEQUENCE [LARGE SCALE GENOMIC DNA]</scope>
    <source>
        <strain evidence="2">NY0173</strain>
    </source>
</reference>
<dbReference type="Proteomes" id="UP000265618">
    <property type="component" value="Unassembled WGS sequence"/>
</dbReference>
<feature type="non-terminal residue" evidence="2">
    <location>
        <position position="122"/>
    </location>
</feature>
<dbReference type="InterPro" id="IPR002869">
    <property type="entry name" value="Pyrv_flavodox_OxRed_cen"/>
</dbReference>
<sequence length="122" mass="13425">PGRINMPMQTAFFQLSEVIPVDDAVSYLKEAVLKTFKSKGEKVVAMNNAAIDLTLKEGTVTQVAYPANWGEMADSEVHAARYAKAMTRFEDTDEDFIKDIFVPIYQAHGQDIPVSKVGVGTV</sequence>
<proteinExistence type="predicted"/>